<evidence type="ECO:0000256" key="3">
    <source>
        <dbReference type="SAM" id="MobiDB-lite"/>
    </source>
</evidence>
<dbReference type="Pfam" id="PF04082">
    <property type="entry name" value="Fungal_trans"/>
    <property type="match status" value="1"/>
</dbReference>
<evidence type="ECO:0000256" key="2">
    <source>
        <dbReference type="ARBA" id="ARBA00023242"/>
    </source>
</evidence>
<name>A0AAD7HL77_9AGAR</name>
<keyword evidence="2" id="KW-0539">Nucleus</keyword>
<dbReference type="InterPro" id="IPR036864">
    <property type="entry name" value="Zn2-C6_fun-type_DNA-bd_sf"/>
</dbReference>
<evidence type="ECO:0000313" key="5">
    <source>
        <dbReference type="EMBL" id="KAJ7722563.1"/>
    </source>
</evidence>
<organism evidence="5 6">
    <name type="scientific">Mycena maculata</name>
    <dbReference type="NCBI Taxonomy" id="230809"/>
    <lineage>
        <taxon>Eukaryota</taxon>
        <taxon>Fungi</taxon>
        <taxon>Dikarya</taxon>
        <taxon>Basidiomycota</taxon>
        <taxon>Agaricomycotina</taxon>
        <taxon>Agaricomycetes</taxon>
        <taxon>Agaricomycetidae</taxon>
        <taxon>Agaricales</taxon>
        <taxon>Marasmiineae</taxon>
        <taxon>Mycenaceae</taxon>
        <taxon>Mycena</taxon>
    </lineage>
</organism>
<dbReference type="AlphaFoldDB" id="A0AAD7HL77"/>
<dbReference type="InterPro" id="IPR001138">
    <property type="entry name" value="Zn2Cys6_DnaBD"/>
</dbReference>
<dbReference type="CDD" id="cd00067">
    <property type="entry name" value="GAL4"/>
    <property type="match status" value="1"/>
</dbReference>
<dbReference type="GO" id="GO:0008270">
    <property type="term" value="F:zinc ion binding"/>
    <property type="evidence" value="ECO:0007669"/>
    <property type="project" value="InterPro"/>
</dbReference>
<protein>
    <submittedName>
        <fullName evidence="5">Fungal-specific transcription factor domain-containing protein</fullName>
    </submittedName>
</protein>
<accession>A0AAD7HL77</accession>
<dbReference type="PANTHER" id="PTHR46910:SF38">
    <property type="entry name" value="ZN(2)-C6 FUNGAL-TYPE DOMAIN-CONTAINING PROTEIN"/>
    <property type="match status" value="1"/>
</dbReference>
<dbReference type="InterPro" id="IPR007219">
    <property type="entry name" value="XnlR_reg_dom"/>
</dbReference>
<evidence type="ECO:0000313" key="6">
    <source>
        <dbReference type="Proteomes" id="UP001215280"/>
    </source>
</evidence>
<dbReference type="PROSITE" id="PS00463">
    <property type="entry name" value="ZN2_CY6_FUNGAL_1"/>
    <property type="match status" value="1"/>
</dbReference>
<dbReference type="Gene3D" id="4.10.240.10">
    <property type="entry name" value="Zn(2)-C6 fungal-type DNA-binding domain"/>
    <property type="match status" value="1"/>
</dbReference>
<keyword evidence="1" id="KW-0479">Metal-binding</keyword>
<evidence type="ECO:0000256" key="1">
    <source>
        <dbReference type="ARBA" id="ARBA00022723"/>
    </source>
</evidence>
<comment type="caution">
    <text evidence="5">The sequence shown here is derived from an EMBL/GenBank/DDBJ whole genome shotgun (WGS) entry which is preliminary data.</text>
</comment>
<dbReference type="SMART" id="SM00066">
    <property type="entry name" value="GAL4"/>
    <property type="match status" value="1"/>
</dbReference>
<feature type="domain" description="Zn(2)-C6 fungal-type" evidence="4">
    <location>
        <begin position="24"/>
        <end position="57"/>
    </location>
</feature>
<feature type="region of interest" description="Disordered" evidence="3">
    <location>
        <begin position="654"/>
        <end position="690"/>
    </location>
</feature>
<evidence type="ECO:0000259" key="4">
    <source>
        <dbReference type="PROSITE" id="PS50048"/>
    </source>
</evidence>
<gene>
    <name evidence="5" type="ORF">DFH07DRAFT_856838</name>
</gene>
<sequence length="818" mass="90683">MPAGTEDQMRSAQNNGKRRRLQGSCDLCRKKKVRCDSAEMPGNRCTNCITLNTECTHARLTRADSDKSPASTTQSLKTAQEHVANILSTSTVYIPSDDHAALYRLLVEVAKYARSLEQKVATLQPQTPVPVSTTPLPGTPMPVSLVTTSPPTLEACSTLIDAIPVTDEEQWSIEDSLTSLIPSGAKKTDRFYGKSSSVEFVKAAIKHIHGGTVHIVGIQRPEFWTVQPWEKLVIEPPQYFFPDNDLLKTLVKIYFEQINPILGILHSPSFYHSISDALHFRDPHFAAVVLAVCSVASRYSDDPRVFLEGTDSEMSCGWKWFRQVRPLRASFTPAPSLHQLQLICLSIVYLAGTFTPEECWIYAGLGIRFAQGAGAHLRGGQSDMKPLDAELYKRIFWILVTTDTIMSSFKGRPSSTRIDDINIDMPVDCDEEYWGLPNAVQPRGKPSSSAFLVAYLKLMLIFSRIQNAIYPVNGQTSQDLVVELDSALNNWVDIIPDHLRWDPNQKNQIFLDQSAALYALYYHAQIVMHRRFIPAPGKAPEASNAGAAFPSLAICANAARSCGHVLDAQARHGRGLLHHPHVMTALFDSAVVLLVNVWEIVGGKKSRTAEDFNRATVDARNCVRVLRLYERRWRVAGRKCDIISALFNMGKHTPSLKRPDAPSLKRGRDLQEPPDALLVEPPEERPVAGSLGASSVSQQMQALELSIQSTSHLFSLPIHTEELGCLPVYDSFDYAFSFQSNDFPYQPQSHLDLPYGELGPIDPELVYGMDASVIGSNVQQDELGTVSGELPHSLDIPSGYDWQDWSTYLTGLAQGSTL</sequence>
<dbReference type="Proteomes" id="UP001215280">
    <property type="component" value="Unassembled WGS sequence"/>
</dbReference>
<keyword evidence="6" id="KW-1185">Reference proteome</keyword>
<dbReference type="CDD" id="cd12148">
    <property type="entry name" value="fungal_TF_MHR"/>
    <property type="match status" value="1"/>
</dbReference>
<dbReference type="SMART" id="SM00906">
    <property type="entry name" value="Fungal_trans"/>
    <property type="match status" value="1"/>
</dbReference>
<dbReference type="SUPFAM" id="SSF57701">
    <property type="entry name" value="Zn2/Cys6 DNA-binding domain"/>
    <property type="match status" value="1"/>
</dbReference>
<dbReference type="GO" id="GO:0000981">
    <property type="term" value="F:DNA-binding transcription factor activity, RNA polymerase II-specific"/>
    <property type="evidence" value="ECO:0007669"/>
    <property type="project" value="InterPro"/>
</dbReference>
<reference evidence="5" key="1">
    <citation type="submission" date="2023-03" db="EMBL/GenBank/DDBJ databases">
        <title>Massive genome expansion in bonnet fungi (Mycena s.s.) driven by repeated elements and novel gene families across ecological guilds.</title>
        <authorList>
            <consortium name="Lawrence Berkeley National Laboratory"/>
            <person name="Harder C.B."/>
            <person name="Miyauchi S."/>
            <person name="Viragh M."/>
            <person name="Kuo A."/>
            <person name="Thoen E."/>
            <person name="Andreopoulos B."/>
            <person name="Lu D."/>
            <person name="Skrede I."/>
            <person name="Drula E."/>
            <person name="Henrissat B."/>
            <person name="Morin E."/>
            <person name="Kohler A."/>
            <person name="Barry K."/>
            <person name="LaButti K."/>
            <person name="Morin E."/>
            <person name="Salamov A."/>
            <person name="Lipzen A."/>
            <person name="Mereny Z."/>
            <person name="Hegedus B."/>
            <person name="Baldrian P."/>
            <person name="Stursova M."/>
            <person name="Weitz H."/>
            <person name="Taylor A."/>
            <person name="Grigoriev I.V."/>
            <person name="Nagy L.G."/>
            <person name="Martin F."/>
            <person name="Kauserud H."/>
        </authorList>
    </citation>
    <scope>NUCLEOTIDE SEQUENCE</scope>
    <source>
        <strain evidence="5">CBHHK188m</strain>
    </source>
</reference>
<proteinExistence type="predicted"/>
<dbReference type="Pfam" id="PF00172">
    <property type="entry name" value="Zn_clus"/>
    <property type="match status" value="1"/>
</dbReference>
<dbReference type="GO" id="GO:0003677">
    <property type="term" value="F:DNA binding"/>
    <property type="evidence" value="ECO:0007669"/>
    <property type="project" value="InterPro"/>
</dbReference>
<dbReference type="GO" id="GO:0006351">
    <property type="term" value="P:DNA-templated transcription"/>
    <property type="evidence" value="ECO:0007669"/>
    <property type="project" value="InterPro"/>
</dbReference>
<dbReference type="EMBL" id="JARJLG010000256">
    <property type="protein sequence ID" value="KAJ7722563.1"/>
    <property type="molecule type" value="Genomic_DNA"/>
</dbReference>
<dbReference type="PROSITE" id="PS50048">
    <property type="entry name" value="ZN2_CY6_FUNGAL_2"/>
    <property type="match status" value="1"/>
</dbReference>
<dbReference type="InterPro" id="IPR050987">
    <property type="entry name" value="AtrR-like"/>
</dbReference>
<dbReference type="PANTHER" id="PTHR46910">
    <property type="entry name" value="TRANSCRIPTION FACTOR PDR1"/>
    <property type="match status" value="1"/>
</dbReference>